<dbReference type="Proteomes" id="UP001140513">
    <property type="component" value="Unassembled WGS sequence"/>
</dbReference>
<name>A0A9W8XCD0_9PLEO</name>
<sequence>MISDLSLTTPPAREITGTVTNPEELERLFWLLYSIEKPHALRPVVMLPALSAIVLYVLMKRGDEGEDCLPYLGIASGFFGKLRVKAEIDADLFAELSELFLSAHPKTLGQHQTPPESMSDSVEGDSFRLQLEHKGICETATGELGCFDFPQDISESIFDISTLDDMMMPT</sequence>
<keyword evidence="2" id="KW-1185">Reference proteome</keyword>
<comment type="caution">
    <text evidence="1">The sequence shown here is derived from an EMBL/GenBank/DDBJ whole genome shotgun (WGS) entry which is preliminary data.</text>
</comment>
<proteinExistence type="predicted"/>
<organism evidence="1 2">
    <name type="scientific">Didymosphaeria variabile</name>
    <dbReference type="NCBI Taxonomy" id="1932322"/>
    <lineage>
        <taxon>Eukaryota</taxon>
        <taxon>Fungi</taxon>
        <taxon>Dikarya</taxon>
        <taxon>Ascomycota</taxon>
        <taxon>Pezizomycotina</taxon>
        <taxon>Dothideomycetes</taxon>
        <taxon>Pleosporomycetidae</taxon>
        <taxon>Pleosporales</taxon>
        <taxon>Massarineae</taxon>
        <taxon>Didymosphaeriaceae</taxon>
        <taxon>Didymosphaeria</taxon>
    </lineage>
</organism>
<reference evidence="1" key="1">
    <citation type="submission" date="2022-10" db="EMBL/GenBank/DDBJ databases">
        <title>Tapping the CABI collections for fungal endophytes: first genome assemblies for Collariella, Neodidymelliopsis, Ascochyta clinopodiicola, Didymella pomorum, Didymosphaeria variabile, Neocosmospora piperis and Neocucurbitaria cava.</title>
        <authorList>
            <person name="Hill R."/>
        </authorList>
    </citation>
    <scope>NUCLEOTIDE SEQUENCE</scope>
    <source>
        <strain evidence="1">IMI 356815</strain>
    </source>
</reference>
<protein>
    <submittedName>
        <fullName evidence="1">Uncharacterized protein</fullName>
    </submittedName>
</protein>
<dbReference type="RefSeq" id="XP_056066598.1">
    <property type="nucleotide sequence ID" value="XM_056219471.1"/>
</dbReference>
<dbReference type="OrthoDB" id="39175at2759"/>
<evidence type="ECO:0000313" key="2">
    <source>
        <dbReference type="Proteomes" id="UP001140513"/>
    </source>
</evidence>
<dbReference type="AlphaFoldDB" id="A0A9W8XCD0"/>
<dbReference type="EMBL" id="JAPEUX010000008">
    <property type="protein sequence ID" value="KAJ4346798.1"/>
    <property type="molecule type" value="Genomic_DNA"/>
</dbReference>
<gene>
    <name evidence="1" type="ORF">N0V89_010730</name>
</gene>
<evidence type="ECO:0000313" key="1">
    <source>
        <dbReference type="EMBL" id="KAJ4346798.1"/>
    </source>
</evidence>
<accession>A0A9W8XCD0</accession>
<dbReference type="GeneID" id="80914260"/>